<feature type="domain" description="CBS" evidence="5">
    <location>
        <begin position="166"/>
        <end position="225"/>
    </location>
</feature>
<keyword evidence="3" id="KW-0175">Coiled coil</keyword>
<name>D0MD81_RHOM4</name>
<dbReference type="KEGG" id="rmr:Rmar_2113"/>
<evidence type="ECO:0000259" key="5">
    <source>
        <dbReference type="PROSITE" id="PS51371"/>
    </source>
</evidence>
<accession>D0MD81</accession>
<dbReference type="InterPro" id="IPR005105">
    <property type="entry name" value="GlnD_Uridyltrans_N"/>
</dbReference>
<dbReference type="OrthoDB" id="9810963at2"/>
<gene>
    <name evidence="6" type="ordered locus">Rmar_2113</name>
</gene>
<dbReference type="SUPFAM" id="SSF54631">
    <property type="entry name" value="CBS-domain pair"/>
    <property type="match status" value="1"/>
</dbReference>
<evidence type="ECO:0000256" key="1">
    <source>
        <dbReference type="ARBA" id="ARBA00023122"/>
    </source>
</evidence>
<dbReference type="Pfam" id="PF03445">
    <property type="entry name" value="DUF294"/>
    <property type="match status" value="1"/>
</dbReference>
<dbReference type="EMBL" id="CP001807">
    <property type="protein sequence ID" value="ACY48993.1"/>
    <property type="molecule type" value="Genomic_DNA"/>
</dbReference>
<dbReference type="AlphaFoldDB" id="D0MD81"/>
<feature type="domain" description="Cyclic nucleotide-binding" evidence="4">
    <location>
        <begin position="20"/>
        <end position="122"/>
    </location>
</feature>
<dbReference type="InterPro" id="IPR000595">
    <property type="entry name" value="cNMP-bd_dom"/>
</dbReference>
<dbReference type="RefSeq" id="WP_012844604.1">
    <property type="nucleotide sequence ID" value="NC_013501.1"/>
</dbReference>
<dbReference type="STRING" id="518766.Rmar_2113"/>
<dbReference type="Gene3D" id="3.10.580.10">
    <property type="entry name" value="CBS-domain"/>
    <property type="match status" value="1"/>
</dbReference>
<dbReference type="SMART" id="SM00100">
    <property type="entry name" value="cNMP"/>
    <property type="match status" value="1"/>
</dbReference>
<dbReference type="Proteomes" id="UP000002221">
    <property type="component" value="Chromosome"/>
</dbReference>
<feature type="coiled-coil region" evidence="3">
    <location>
        <begin position="560"/>
        <end position="587"/>
    </location>
</feature>
<dbReference type="PANTHER" id="PTHR43080">
    <property type="entry name" value="CBS DOMAIN-CONTAINING PROTEIN CBSX3, MITOCHONDRIAL"/>
    <property type="match status" value="1"/>
</dbReference>
<dbReference type="PROSITE" id="PS50042">
    <property type="entry name" value="CNMP_BINDING_3"/>
    <property type="match status" value="1"/>
</dbReference>
<dbReference type="eggNOG" id="COG2905">
    <property type="taxonomic scope" value="Bacteria"/>
</dbReference>
<dbReference type="Pfam" id="PF00027">
    <property type="entry name" value="cNMP_binding"/>
    <property type="match status" value="1"/>
</dbReference>
<dbReference type="PROSITE" id="PS51371">
    <property type="entry name" value="CBS"/>
    <property type="match status" value="2"/>
</dbReference>
<evidence type="ECO:0000259" key="4">
    <source>
        <dbReference type="PROSITE" id="PS50042"/>
    </source>
</evidence>
<dbReference type="SMART" id="SM00116">
    <property type="entry name" value="CBS"/>
    <property type="match status" value="2"/>
</dbReference>
<dbReference type="Gene3D" id="3.30.460.10">
    <property type="entry name" value="Beta Polymerase, domain 2"/>
    <property type="match status" value="1"/>
</dbReference>
<keyword evidence="7" id="KW-1185">Reference proteome</keyword>
<sequence length="644" mass="72386">MEGETVSLDHLEELLDDSPPFNVLSGAERRQLFGEALLAFYEPGTEILAQGVVPAHPRYLYLVVSGAVQLTDTESGRLIDRCDEGAVFGHYALLREGPLPYEARAIEPTQCVLIPEAAFFRVYRSNRAFAAFFDNDLAAFSARLRREQADAVGAPLLLNTPLCTLVRRSPIGCAPETPVQEAARIMRAERIGSILVMDAERRPVGILTNSDLRDKVVAEGRLPDMPVEALMSAPPVTIAADAPILEGLVLMARHGFHHLVLTEDGTAASPVVGVISGQDIAHARGHDPVATIKRIEQADSLALLASLREETFVLLRQLRHQGVPAVDLLRISTELSDRVAVRVLELVEAQLREERPDQTPELPWVWMALGSEGRREMSFKADQDNALIYADPHDEARARRAEEWFGELARRANDALEQVGFPRCPADMMASNPRWRQALSGWKRTFRRWIFEPDEKALLHASIFFDLRALYGAGELVEQLKDDLQQALQEERGFLPFMMRNALRNRPPLSFFRRFVLDRSGEQRPGFDIKLRGLMPIVDLARILALEAGYLRTTGTLDRLQAAAERIHEVRQTCQNLQEAYRLLTEVRLDHQLRQIEAGQPPDNHIVPEQLSGVQRKMLKIVFSMIQEAQEALAMRYGAHMIRM</sequence>
<dbReference type="InterPro" id="IPR018821">
    <property type="entry name" value="DUF294_put_nucleoTrafse_sb-bd"/>
</dbReference>
<dbReference type="InterPro" id="IPR000644">
    <property type="entry name" value="CBS_dom"/>
</dbReference>
<protein>
    <submittedName>
        <fullName evidence="6">Putative CBS domain and cyclic nucleotide-regulated nucleotidyltransferase</fullName>
    </submittedName>
</protein>
<evidence type="ECO:0000313" key="6">
    <source>
        <dbReference type="EMBL" id="ACY48993.1"/>
    </source>
</evidence>
<evidence type="ECO:0000313" key="7">
    <source>
        <dbReference type="Proteomes" id="UP000002221"/>
    </source>
</evidence>
<keyword evidence="6" id="KW-0808">Transferase</keyword>
<reference evidence="6 7" key="1">
    <citation type="journal article" date="2009" name="Stand. Genomic Sci.">
        <title>Complete genome sequence of Rhodothermus marinus type strain (R-10).</title>
        <authorList>
            <person name="Nolan M."/>
            <person name="Tindall B.J."/>
            <person name="Pomrenke H."/>
            <person name="Lapidus A."/>
            <person name="Copeland A."/>
            <person name="Glavina Del Rio T."/>
            <person name="Lucas S."/>
            <person name="Chen F."/>
            <person name="Tice H."/>
            <person name="Cheng J.F."/>
            <person name="Saunders E."/>
            <person name="Han C."/>
            <person name="Bruce D."/>
            <person name="Goodwin L."/>
            <person name="Chain P."/>
            <person name="Pitluck S."/>
            <person name="Ovchinikova G."/>
            <person name="Pati A."/>
            <person name="Ivanova N."/>
            <person name="Mavromatis K."/>
            <person name="Chen A."/>
            <person name="Palaniappan K."/>
            <person name="Land M."/>
            <person name="Hauser L."/>
            <person name="Chang Y.J."/>
            <person name="Jeffries C.D."/>
            <person name="Brettin T."/>
            <person name="Goker M."/>
            <person name="Bristow J."/>
            <person name="Eisen J.A."/>
            <person name="Markowitz V."/>
            <person name="Hugenholtz P."/>
            <person name="Kyrpides N.C."/>
            <person name="Klenk H.P."/>
            <person name="Detter J.C."/>
        </authorList>
    </citation>
    <scope>NUCLEOTIDE SEQUENCE [LARGE SCALE GENOMIC DNA]</scope>
    <source>
        <strain evidence="7">ATCC 43812 / DSM 4252 / R-10</strain>
    </source>
</reference>
<evidence type="ECO:0000256" key="3">
    <source>
        <dbReference type="SAM" id="Coils"/>
    </source>
</evidence>
<dbReference type="InterPro" id="IPR014710">
    <property type="entry name" value="RmlC-like_jellyroll"/>
</dbReference>
<dbReference type="InterPro" id="IPR018490">
    <property type="entry name" value="cNMP-bd_dom_sf"/>
</dbReference>
<dbReference type="CDD" id="cd04587">
    <property type="entry name" value="CBS_pair_CAP-ED_NT_Pol-beta-like_DUF294_assoc"/>
    <property type="match status" value="1"/>
</dbReference>
<dbReference type="InterPro" id="IPR043519">
    <property type="entry name" value="NT_sf"/>
</dbReference>
<dbReference type="CDD" id="cd05401">
    <property type="entry name" value="NT_GlnE_GlnD_like"/>
    <property type="match status" value="1"/>
</dbReference>
<dbReference type="Pfam" id="PF10335">
    <property type="entry name" value="DUF294_C"/>
    <property type="match status" value="1"/>
</dbReference>
<feature type="domain" description="CBS" evidence="5">
    <location>
        <begin position="231"/>
        <end position="291"/>
    </location>
</feature>
<dbReference type="Gene3D" id="2.60.120.10">
    <property type="entry name" value="Jelly Rolls"/>
    <property type="match status" value="1"/>
</dbReference>
<dbReference type="GO" id="GO:0008773">
    <property type="term" value="F:[protein-PII] uridylyltransferase activity"/>
    <property type="evidence" value="ECO:0007669"/>
    <property type="project" value="InterPro"/>
</dbReference>
<dbReference type="Pfam" id="PF00571">
    <property type="entry name" value="CBS"/>
    <property type="match status" value="2"/>
</dbReference>
<dbReference type="InterPro" id="IPR046342">
    <property type="entry name" value="CBS_dom_sf"/>
</dbReference>
<dbReference type="InterPro" id="IPR051257">
    <property type="entry name" value="Diverse_CBS-Domain"/>
</dbReference>
<dbReference type="PANTHER" id="PTHR43080:SF2">
    <property type="entry name" value="CBS DOMAIN-CONTAINING PROTEIN"/>
    <property type="match status" value="1"/>
</dbReference>
<evidence type="ECO:0000256" key="2">
    <source>
        <dbReference type="PROSITE-ProRule" id="PRU00703"/>
    </source>
</evidence>
<dbReference type="SUPFAM" id="SSF51206">
    <property type="entry name" value="cAMP-binding domain-like"/>
    <property type="match status" value="1"/>
</dbReference>
<dbReference type="HOGENOM" id="CLU_027866_1_0_10"/>
<dbReference type="SUPFAM" id="SSF81301">
    <property type="entry name" value="Nucleotidyltransferase"/>
    <property type="match status" value="1"/>
</dbReference>
<proteinExistence type="predicted"/>
<organism evidence="6 7">
    <name type="scientific">Rhodothermus marinus (strain ATCC 43812 / DSM 4252 / R-10)</name>
    <name type="common">Rhodothermus obamensis</name>
    <dbReference type="NCBI Taxonomy" id="518766"/>
    <lineage>
        <taxon>Bacteria</taxon>
        <taxon>Pseudomonadati</taxon>
        <taxon>Rhodothermota</taxon>
        <taxon>Rhodothermia</taxon>
        <taxon>Rhodothermales</taxon>
        <taxon>Rhodothermaceae</taxon>
        <taxon>Rhodothermus</taxon>
    </lineage>
</organism>
<dbReference type="CDD" id="cd00038">
    <property type="entry name" value="CAP_ED"/>
    <property type="match status" value="1"/>
</dbReference>
<keyword evidence="1 2" id="KW-0129">CBS domain</keyword>